<feature type="region of interest" description="Disordered" evidence="1">
    <location>
        <begin position="160"/>
        <end position="185"/>
    </location>
</feature>
<dbReference type="AlphaFoldDB" id="A0A562ZT05"/>
<evidence type="ECO:0000313" key="3">
    <source>
        <dbReference type="Proteomes" id="UP000318199"/>
    </source>
</evidence>
<sequence>MSRTARSSRPRRSTSLTEETCPQWQVAFDPVAMNVVNRIAAGTIQVGSIRCSGGLVVEGRIEGSVEVVGGPLWLLASGEIQGKVTVEGDAYLMGTIHSAPDGTLSEVYARGVAYLCETLQAKANVTAQALQTFHGMLVYGKLRTFKQMQDEAAQASNAACAKPSAAPVPDAARASAPHQRVPELA</sequence>
<keyword evidence="3" id="KW-1185">Reference proteome</keyword>
<gene>
    <name evidence="2" type="ORF">FN976_11320</name>
</gene>
<proteinExistence type="predicted"/>
<organism evidence="2 3">
    <name type="scientific">Caenimonas sedimenti</name>
    <dbReference type="NCBI Taxonomy" id="2596921"/>
    <lineage>
        <taxon>Bacteria</taxon>
        <taxon>Pseudomonadati</taxon>
        <taxon>Pseudomonadota</taxon>
        <taxon>Betaproteobacteria</taxon>
        <taxon>Burkholderiales</taxon>
        <taxon>Comamonadaceae</taxon>
        <taxon>Caenimonas</taxon>
    </lineage>
</organism>
<feature type="compositionally biased region" description="Low complexity" evidence="1">
    <location>
        <begin position="160"/>
        <end position="177"/>
    </location>
</feature>
<dbReference type="EMBL" id="VOBQ01000008">
    <property type="protein sequence ID" value="TWO71496.1"/>
    <property type="molecule type" value="Genomic_DNA"/>
</dbReference>
<comment type="caution">
    <text evidence="2">The sequence shown here is derived from an EMBL/GenBank/DDBJ whole genome shotgun (WGS) entry which is preliminary data.</text>
</comment>
<name>A0A562ZT05_9BURK</name>
<protein>
    <submittedName>
        <fullName evidence="2">Polymer-forming cytoskeletal protein</fullName>
    </submittedName>
</protein>
<evidence type="ECO:0000313" key="2">
    <source>
        <dbReference type="EMBL" id="TWO71496.1"/>
    </source>
</evidence>
<accession>A0A562ZT05</accession>
<dbReference type="Pfam" id="PF04519">
    <property type="entry name" value="Bactofilin"/>
    <property type="match status" value="1"/>
</dbReference>
<reference evidence="2 3" key="1">
    <citation type="submission" date="2019-07" db="EMBL/GenBank/DDBJ databases">
        <title>Caenimonas sedimenti sp. nov., isolated from activated sludge.</title>
        <authorList>
            <person name="Xu J."/>
        </authorList>
    </citation>
    <scope>NUCLEOTIDE SEQUENCE [LARGE SCALE GENOMIC DNA]</scope>
    <source>
        <strain evidence="2 3">HX-9-20</strain>
    </source>
</reference>
<evidence type="ECO:0000256" key="1">
    <source>
        <dbReference type="SAM" id="MobiDB-lite"/>
    </source>
</evidence>
<dbReference type="Proteomes" id="UP000318199">
    <property type="component" value="Unassembled WGS sequence"/>
</dbReference>
<dbReference type="OrthoDB" id="8903029at2"/>
<dbReference type="InterPro" id="IPR007607">
    <property type="entry name" value="BacA/B"/>
</dbReference>